<proteinExistence type="predicted"/>
<comment type="caution">
    <text evidence="1">The sequence shown here is derived from an EMBL/GenBank/DDBJ whole genome shotgun (WGS) entry which is preliminary data.</text>
</comment>
<reference evidence="2" key="1">
    <citation type="journal article" date="2023" name="G3 (Bethesda)">
        <title>Genome assembly and association tests identify interacting loci associated with vigor, precocity, and sex in interspecific pistachio rootstocks.</title>
        <authorList>
            <person name="Palmer W."/>
            <person name="Jacygrad E."/>
            <person name="Sagayaradj S."/>
            <person name="Cavanaugh K."/>
            <person name="Han R."/>
            <person name="Bertier L."/>
            <person name="Beede B."/>
            <person name="Kafkas S."/>
            <person name="Golino D."/>
            <person name="Preece J."/>
            <person name="Michelmore R."/>
        </authorList>
    </citation>
    <scope>NUCLEOTIDE SEQUENCE [LARGE SCALE GENOMIC DNA]</scope>
</reference>
<accession>A0ACC0XZL0</accession>
<evidence type="ECO:0000313" key="1">
    <source>
        <dbReference type="EMBL" id="KAJ0027592.1"/>
    </source>
</evidence>
<dbReference type="Proteomes" id="UP001163603">
    <property type="component" value="Chromosome 9"/>
</dbReference>
<protein>
    <submittedName>
        <fullName evidence="1">Uncharacterized protein</fullName>
    </submittedName>
</protein>
<organism evidence="1 2">
    <name type="scientific">Pistacia integerrima</name>
    <dbReference type="NCBI Taxonomy" id="434235"/>
    <lineage>
        <taxon>Eukaryota</taxon>
        <taxon>Viridiplantae</taxon>
        <taxon>Streptophyta</taxon>
        <taxon>Embryophyta</taxon>
        <taxon>Tracheophyta</taxon>
        <taxon>Spermatophyta</taxon>
        <taxon>Magnoliopsida</taxon>
        <taxon>eudicotyledons</taxon>
        <taxon>Gunneridae</taxon>
        <taxon>Pentapetalae</taxon>
        <taxon>rosids</taxon>
        <taxon>malvids</taxon>
        <taxon>Sapindales</taxon>
        <taxon>Anacardiaceae</taxon>
        <taxon>Pistacia</taxon>
    </lineage>
</organism>
<dbReference type="EMBL" id="CM047744">
    <property type="protein sequence ID" value="KAJ0027592.1"/>
    <property type="molecule type" value="Genomic_DNA"/>
</dbReference>
<keyword evidence="2" id="KW-1185">Reference proteome</keyword>
<sequence>MFPSHVASSCSNIDVKALPFGNPQKVNLSLYYETLNPNCSNFIVQNLATVFDNDLISIINLRMVPWGNAYTNNSGKTIVCKHGPEECMLNAVEACAINVWNDNLNKFYGFIYCIEFLAIEGRHKDWSTCFYTLGLPPKPVLDCYNSGNGTQASTFVPWVVVNNQPIREDYGNFTTYVCNAYKGTAVPNACKSPLPGTHSAQEASRAKRMSRFKHPSRKHLI</sequence>
<gene>
    <name evidence="1" type="ORF">Pint_34935</name>
</gene>
<name>A0ACC0XZL0_9ROSI</name>
<evidence type="ECO:0000313" key="2">
    <source>
        <dbReference type="Proteomes" id="UP001163603"/>
    </source>
</evidence>